<name>A0A561PZ29_9HYPH</name>
<proteinExistence type="predicted"/>
<dbReference type="Proteomes" id="UP000320653">
    <property type="component" value="Unassembled WGS sequence"/>
</dbReference>
<reference evidence="2 3" key="1">
    <citation type="submission" date="2019-06" db="EMBL/GenBank/DDBJ databases">
        <title>Sorghum-associated microbial communities from plants grown in Nebraska, USA.</title>
        <authorList>
            <person name="Schachtman D."/>
        </authorList>
    </citation>
    <scope>NUCLEOTIDE SEQUENCE [LARGE SCALE GENOMIC DNA]</scope>
    <source>
        <strain evidence="2 3">1225</strain>
    </source>
</reference>
<evidence type="ECO:0000313" key="2">
    <source>
        <dbReference type="EMBL" id="TWF43355.1"/>
    </source>
</evidence>
<accession>A0A561PZ29</accession>
<comment type="caution">
    <text evidence="2">The sequence shown here is derived from an EMBL/GenBank/DDBJ whole genome shotgun (WGS) entry which is preliminary data.</text>
</comment>
<feature type="region of interest" description="Disordered" evidence="1">
    <location>
        <begin position="92"/>
        <end position="122"/>
    </location>
</feature>
<evidence type="ECO:0000313" key="3">
    <source>
        <dbReference type="Proteomes" id="UP000320653"/>
    </source>
</evidence>
<organism evidence="2 3">
    <name type="scientific">Neorhizobium alkalisoli</name>
    <dbReference type="NCBI Taxonomy" id="528178"/>
    <lineage>
        <taxon>Bacteria</taxon>
        <taxon>Pseudomonadati</taxon>
        <taxon>Pseudomonadota</taxon>
        <taxon>Alphaproteobacteria</taxon>
        <taxon>Hyphomicrobiales</taxon>
        <taxon>Rhizobiaceae</taxon>
        <taxon>Rhizobium/Agrobacterium group</taxon>
        <taxon>Neorhizobium</taxon>
    </lineage>
</organism>
<gene>
    <name evidence="2" type="ORF">FHW37_12125</name>
</gene>
<dbReference type="RefSeq" id="WP_145643717.1">
    <property type="nucleotide sequence ID" value="NZ_VIWP01000021.1"/>
</dbReference>
<keyword evidence="3" id="KW-1185">Reference proteome</keyword>
<dbReference type="AlphaFoldDB" id="A0A561PZ29"/>
<protein>
    <submittedName>
        <fullName evidence="2">Uncharacterized protein</fullName>
    </submittedName>
</protein>
<dbReference type="OrthoDB" id="8373082at2"/>
<sequence length="122" mass="13625">MEHLREFEICEPEPFIYFENGQFAITDGSTVYQVIVTCEAMRATAPPPEKSLRRLVRYLGYYRHLAAAAIRRGEDVGEKVWVNEAMVRSSPLPQLAASGQSRPERRSTPLAGKDTGHAAHPA</sequence>
<dbReference type="EMBL" id="VIWP01000021">
    <property type="protein sequence ID" value="TWF43355.1"/>
    <property type="molecule type" value="Genomic_DNA"/>
</dbReference>
<evidence type="ECO:0000256" key="1">
    <source>
        <dbReference type="SAM" id="MobiDB-lite"/>
    </source>
</evidence>